<evidence type="ECO:0000259" key="2">
    <source>
        <dbReference type="Pfam" id="PF10099"/>
    </source>
</evidence>
<dbReference type="Pfam" id="PF10099">
    <property type="entry name" value="RskA_C"/>
    <property type="match status" value="1"/>
</dbReference>
<dbReference type="RefSeq" id="WP_006915223.1">
    <property type="nucleotide sequence ID" value="NZ_AFNV02000037.1"/>
</dbReference>
<comment type="caution">
    <text evidence="3">The sequence shown here is derived from an EMBL/GenBank/DDBJ whole genome shotgun (WGS) entry which is preliminary data.</text>
</comment>
<organism evidence="3 4">
    <name type="scientific">Salinisphaera shabanensis E1L3A</name>
    <dbReference type="NCBI Taxonomy" id="1033802"/>
    <lineage>
        <taxon>Bacteria</taxon>
        <taxon>Pseudomonadati</taxon>
        <taxon>Pseudomonadota</taxon>
        <taxon>Gammaproteobacteria</taxon>
        <taxon>Salinisphaerales</taxon>
        <taxon>Salinisphaeraceae</taxon>
        <taxon>Salinisphaera</taxon>
    </lineage>
</organism>
<dbReference type="Proteomes" id="UP000006242">
    <property type="component" value="Unassembled WGS sequence"/>
</dbReference>
<dbReference type="PANTHER" id="PTHR37461:SF1">
    <property type="entry name" value="ANTI-SIGMA-K FACTOR RSKA"/>
    <property type="match status" value="1"/>
</dbReference>
<sequence length="252" mass="26759">MTSHEKNDNLTLDAGEYVLGTAGPEERDAFEQRLEKDSEARREVAYWEHRLGSLGLGLAPVQPPSAVWGRVSKALSLNSDDTAAPAAARAQAPAANSSRFWRGAAIAASLVALVLGGMLLSQPTYHHGFGEPNPPHAYTSIVYDDPTGTGWLVTAWAGDDEMQVVATGDYQVPEGKVLRAWLKPADGEPMPLGAWPHNKGGYAIALSESTVQRMAPPAKLMVSLEDVGATEQAPSAPAGELLWSAPILSRPS</sequence>
<name>U2FSR9_9GAMM</name>
<dbReference type="EMBL" id="AFNV02000037">
    <property type="protein sequence ID" value="ERJ17488.1"/>
    <property type="molecule type" value="Genomic_DNA"/>
</dbReference>
<protein>
    <submittedName>
        <fullName evidence="3">Anti-sigma-K factor rskA protein</fullName>
    </submittedName>
</protein>
<dbReference type="OrthoDB" id="5298046at2"/>
<dbReference type="eggNOG" id="COG5343">
    <property type="taxonomic scope" value="Bacteria"/>
</dbReference>
<keyword evidence="4" id="KW-1185">Reference proteome</keyword>
<keyword evidence="1" id="KW-0472">Membrane</keyword>
<reference evidence="3 4" key="2">
    <citation type="journal article" date="2013" name="PLoS ONE">
        <title>INDIGO - INtegrated Data Warehouse of MIcrobial GenOmes with Examples from the Red Sea Extremophiles.</title>
        <authorList>
            <person name="Alam I."/>
            <person name="Antunes A."/>
            <person name="Kamau A.A."/>
            <person name="Ba Alawi W."/>
            <person name="Kalkatawi M."/>
            <person name="Stingl U."/>
            <person name="Bajic V.B."/>
        </authorList>
    </citation>
    <scope>NUCLEOTIDE SEQUENCE [LARGE SCALE GENOMIC DNA]</scope>
    <source>
        <strain evidence="3 4">E1L3A</strain>
    </source>
</reference>
<dbReference type="GO" id="GO:0006417">
    <property type="term" value="P:regulation of translation"/>
    <property type="evidence" value="ECO:0007669"/>
    <property type="project" value="TreeGrafter"/>
</dbReference>
<proteinExistence type="predicted"/>
<evidence type="ECO:0000313" key="3">
    <source>
        <dbReference type="EMBL" id="ERJ17488.1"/>
    </source>
</evidence>
<evidence type="ECO:0000256" key="1">
    <source>
        <dbReference type="SAM" id="Phobius"/>
    </source>
</evidence>
<feature type="transmembrane region" description="Helical" evidence="1">
    <location>
        <begin position="100"/>
        <end position="120"/>
    </location>
</feature>
<accession>U2FSR9</accession>
<dbReference type="PANTHER" id="PTHR37461">
    <property type="entry name" value="ANTI-SIGMA-K FACTOR RSKA"/>
    <property type="match status" value="1"/>
</dbReference>
<dbReference type="GO" id="GO:0005886">
    <property type="term" value="C:plasma membrane"/>
    <property type="evidence" value="ECO:0007669"/>
    <property type="project" value="InterPro"/>
</dbReference>
<gene>
    <name evidence="3" type="ORF">SSPSH_003700</name>
</gene>
<feature type="domain" description="Anti-sigma K factor RskA C-terminal" evidence="2">
    <location>
        <begin position="104"/>
        <end position="239"/>
    </location>
</feature>
<reference evidence="3 4" key="1">
    <citation type="journal article" date="2011" name="J. Bacteriol.">
        <title>Genome sequence of Salinisphaera shabanensis, a gammaproteobacterium from the harsh, variable environment of the brine-seawater interface of the Shaban Deep in the Red Sea.</title>
        <authorList>
            <person name="Antunes A."/>
            <person name="Alam I."/>
            <person name="Bajic V.B."/>
            <person name="Stingl U."/>
        </authorList>
    </citation>
    <scope>NUCLEOTIDE SEQUENCE [LARGE SCALE GENOMIC DNA]</scope>
    <source>
        <strain evidence="3 4">E1L3A</strain>
    </source>
</reference>
<keyword evidence="1" id="KW-1133">Transmembrane helix</keyword>
<dbReference type="InterPro" id="IPR018764">
    <property type="entry name" value="RskA_C"/>
</dbReference>
<dbReference type="STRING" id="1033802.SSPSH_003700"/>
<dbReference type="AlphaFoldDB" id="U2FSR9"/>
<keyword evidence="1" id="KW-0812">Transmembrane</keyword>
<dbReference type="InterPro" id="IPR051474">
    <property type="entry name" value="Anti-sigma-K/W_factor"/>
</dbReference>
<dbReference type="GO" id="GO:0016989">
    <property type="term" value="F:sigma factor antagonist activity"/>
    <property type="evidence" value="ECO:0007669"/>
    <property type="project" value="TreeGrafter"/>
</dbReference>
<evidence type="ECO:0000313" key="4">
    <source>
        <dbReference type="Proteomes" id="UP000006242"/>
    </source>
</evidence>